<name>A0ABP3QWS1_9ACTN</name>
<evidence type="ECO:0000256" key="1">
    <source>
        <dbReference type="SAM" id="Phobius"/>
    </source>
</evidence>
<dbReference type="EMBL" id="BAAAHD010000093">
    <property type="protein sequence ID" value="GAA0598844.1"/>
    <property type="molecule type" value="Genomic_DNA"/>
</dbReference>
<feature type="transmembrane region" description="Helical" evidence="1">
    <location>
        <begin position="29"/>
        <end position="62"/>
    </location>
</feature>
<reference evidence="3" key="1">
    <citation type="journal article" date="2019" name="Int. J. Syst. Evol. Microbiol.">
        <title>The Global Catalogue of Microorganisms (GCM) 10K type strain sequencing project: providing services to taxonomists for standard genome sequencing and annotation.</title>
        <authorList>
            <consortium name="The Broad Institute Genomics Platform"/>
            <consortium name="The Broad Institute Genome Sequencing Center for Infectious Disease"/>
            <person name="Wu L."/>
            <person name="Ma J."/>
        </authorList>
    </citation>
    <scope>NUCLEOTIDE SEQUENCE [LARGE SCALE GENOMIC DNA]</scope>
    <source>
        <strain evidence="3">JCM 10667</strain>
    </source>
</reference>
<keyword evidence="1" id="KW-0472">Membrane</keyword>
<evidence type="ECO:0000313" key="3">
    <source>
        <dbReference type="Proteomes" id="UP001501427"/>
    </source>
</evidence>
<accession>A0ABP3QWS1</accession>
<proteinExistence type="predicted"/>
<dbReference type="Proteomes" id="UP001501427">
    <property type="component" value="Unassembled WGS sequence"/>
</dbReference>
<comment type="caution">
    <text evidence="2">The sequence shown here is derived from an EMBL/GenBank/DDBJ whole genome shotgun (WGS) entry which is preliminary data.</text>
</comment>
<feature type="transmembrane region" description="Helical" evidence="1">
    <location>
        <begin position="74"/>
        <end position="95"/>
    </location>
</feature>
<keyword evidence="1" id="KW-1133">Transmembrane helix</keyword>
<evidence type="ECO:0000313" key="2">
    <source>
        <dbReference type="EMBL" id="GAA0598844.1"/>
    </source>
</evidence>
<keyword evidence="1" id="KW-0812">Transmembrane</keyword>
<organism evidence="2 3">
    <name type="scientific">Actinomadura livida</name>
    <dbReference type="NCBI Taxonomy" id="79909"/>
    <lineage>
        <taxon>Bacteria</taxon>
        <taxon>Bacillati</taxon>
        <taxon>Actinomycetota</taxon>
        <taxon>Actinomycetes</taxon>
        <taxon>Streptosporangiales</taxon>
        <taxon>Thermomonosporaceae</taxon>
        <taxon>Actinomadura</taxon>
    </lineage>
</organism>
<protein>
    <recommendedName>
        <fullName evidence="4">DUF4190 domain-containing protein</fullName>
    </recommendedName>
</protein>
<sequence>MIYVNASVPGSGHPDHGPRYKTCWVLLSAFLTFVSCGLLLSIYALAPALVGALLATWTAVALKHRATRRGRRDLLAPLWIVLAGISPALLLWALAFSPLNAR</sequence>
<evidence type="ECO:0008006" key="4">
    <source>
        <dbReference type="Google" id="ProtNLM"/>
    </source>
</evidence>
<keyword evidence="3" id="KW-1185">Reference proteome</keyword>
<gene>
    <name evidence="2" type="ORF">GCM10009546_71060</name>
</gene>